<accession>A0A7Z0D0V7</accession>
<feature type="region of interest" description="Disordered" evidence="1">
    <location>
        <begin position="75"/>
        <end position="94"/>
    </location>
</feature>
<keyword evidence="3" id="KW-1185">Reference proteome</keyword>
<protein>
    <submittedName>
        <fullName evidence="2">Uncharacterized protein</fullName>
    </submittedName>
</protein>
<reference evidence="2 3" key="1">
    <citation type="submission" date="2020-07" db="EMBL/GenBank/DDBJ databases">
        <title>Sequencing the genomes of 1000 actinobacteria strains.</title>
        <authorList>
            <person name="Klenk H.-P."/>
        </authorList>
    </citation>
    <scope>NUCLEOTIDE SEQUENCE [LARGE SCALE GENOMIC DNA]</scope>
    <source>
        <strain evidence="2 3">DSM 26341</strain>
    </source>
</reference>
<name>A0A7Z0D0V7_9MICO</name>
<proteinExistence type="predicted"/>
<organism evidence="2 3">
    <name type="scientific">Spelaeicoccus albus</name>
    <dbReference type="NCBI Taxonomy" id="1280376"/>
    <lineage>
        <taxon>Bacteria</taxon>
        <taxon>Bacillati</taxon>
        <taxon>Actinomycetota</taxon>
        <taxon>Actinomycetes</taxon>
        <taxon>Micrococcales</taxon>
        <taxon>Brevibacteriaceae</taxon>
        <taxon>Spelaeicoccus</taxon>
    </lineage>
</organism>
<gene>
    <name evidence="2" type="ORF">BJY26_000224</name>
</gene>
<evidence type="ECO:0000313" key="3">
    <source>
        <dbReference type="Proteomes" id="UP000539111"/>
    </source>
</evidence>
<dbReference type="Proteomes" id="UP000539111">
    <property type="component" value="Unassembled WGS sequence"/>
</dbReference>
<dbReference type="RefSeq" id="WP_179424946.1">
    <property type="nucleotide sequence ID" value="NZ_JACBZP010000001.1"/>
</dbReference>
<sequence>MKVSLPWRLTKVDTARNRIYLATEVKACNLPIRVRAVRTTATITVTVIGSPRPKNKMCPDYVRPKKGYVQLRRPIGNRKIVHAPTHESPGPVTR</sequence>
<dbReference type="AlphaFoldDB" id="A0A7Z0D0V7"/>
<evidence type="ECO:0000313" key="2">
    <source>
        <dbReference type="EMBL" id="NYI65918.1"/>
    </source>
</evidence>
<comment type="caution">
    <text evidence="2">The sequence shown here is derived from an EMBL/GenBank/DDBJ whole genome shotgun (WGS) entry which is preliminary data.</text>
</comment>
<evidence type="ECO:0000256" key="1">
    <source>
        <dbReference type="SAM" id="MobiDB-lite"/>
    </source>
</evidence>
<dbReference type="EMBL" id="JACBZP010000001">
    <property type="protein sequence ID" value="NYI65918.1"/>
    <property type="molecule type" value="Genomic_DNA"/>
</dbReference>